<comment type="caution">
    <text evidence="5">The sequence shown here is derived from an EMBL/GenBank/DDBJ whole genome shotgun (WGS) entry which is preliminary data.</text>
</comment>
<evidence type="ECO:0000256" key="3">
    <source>
        <dbReference type="ARBA" id="ARBA00023002"/>
    </source>
</evidence>
<evidence type="ECO:0008006" key="7">
    <source>
        <dbReference type="Google" id="ProtNLM"/>
    </source>
</evidence>
<dbReference type="GeneID" id="98158506"/>
<dbReference type="InterPro" id="IPR002347">
    <property type="entry name" value="SDR_fam"/>
</dbReference>
<keyword evidence="3" id="KW-0560">Oxidoreductase</keyword>
<dbReference type="PROSITE" id="PS00061">
    <property type="entry name" value="ADH_SHORT"/>
    <property type="match status" value="1"/>
</dbReference>
<dbReference type="InterPro" id="IPR036291">
    <property type="entry name" value="NAD(P)-bd_dom_sf"/>
</dbReference>
<dbReference type="InterPro" id="IPR020904">
    <property type="entry name" value="Sc_DH/Rdtase_CS"/>
</dbReference>
<dbReference type="Gene3D" id="3.40.50.720">
    <property type="entry name" value="NAD(P)-binding Rossmann-like Domain"/>
    <property type="match status" value="2"/>
</dbReference>
<gene>
    <name evidence="5" type="ORF">BJX68DRAFT_257435</name>
</gene>
<dbReference type="PRINTS" id="PR00081">
    <property type="entry name" value="GDHRDH"/>
</dbReference>
<accession>A0ABR4JUC8</accession>
<name>A0ABR4JUC8_9EURO</name>
<evidence type="ECO:0000313" key="6">
    <source>
        <dbReference type="Proteomes" id="UP001610444"/>
    </source>
</evidence>
<dbReference type="SUPFAM" id="SSF51735">
    <property type="entry name" value="NAD(P)-binding Rossmann-fold domains"/>
    <property type="match status" value="1"/>
</dbReference>
<reference evidence="5 6" key="1">
    <citation type="submission" date="2024-07" db="EMBL/GenBank/DDBJ databases">
        <title>Section-level genome sequencing and comparative genomics of Aspergillus sections Usti and Cavernicolus.</title>
        <authorList>
            <consortium name="Lawrence Berkeley National Laboratory"/>
            <person name="Nybo J.L."/>
            <person name="Vesth T.C."/>
            <person name="Theobald S."/>
            <person name="Frisvad J.C."/>
            <person name="Larsen T.O."/>
            <person name="Kjaerboelling I."/>
            <person name="Rothschild-Mancinelli K."/>
            <person name="Lyhne E.K."/>
            <person name="Kogle M.E."/>
            <person name="Barry K."/>
            <person name="Clum A."/>
            <person name="Na H."/>
            <person name="Ledsgaard L."/>
            <person name="Lin J."/>
            <person name="Lipzen A."/>
            <person name="Kuo A."/>
            <person name="Riley R."/>
            <person name="Mondo S."/>
            <person name="LaButti K."/>
            <person name="Haridas S."/>
            <person name="Pangalinan J."/>
            <person name="Salamov A.A."/>
            <person name="Simmons B.A."/>
            <person name="Magnuson J.K."/>
            <person name="Chen J."/>
            <person name="Drula E."/>
            <person name="Henrissat B."/>
            <person name="Wiebenga A."/>
            <person name="Lubbers R.J."/>
            <person name="Gomes A.C."/>
            <person name="Macurrencykelacurrency M.R."/>
            <person name="Stajich J."/>
            <person name="Grigoriev I.V."/>
            <person name="Mortensen U.H."/>
            <person name="De vries R.P."/>
            <person name="Baker S.E."/>
            <person name="Andersen M.R."/>
        </authorList>
    </citation>
    <scope>NUCLEOTIDE SEQUENCE [LARGE SCALE GENOMIC DNA]</scope>
    <source>
        <strain evidence="5 6">CBS 756.74</strain>
    </source>
</reference>
<sequence length="260" mass="27793">MSTKRTVLITGCSDGSLGSHLALQFHAPGWRVFASARNMAKLKLAKEVGIETIQLDTLSSESVAACVSQIKALTGGTLDGLIDNTAKCLIAHRRDPSLPPLLLASEHKDGALLINHGSLSGVIAASGPFAGAYNASKSAVASFTETMRLELAPFNLKVLNLVTGAVRSTSHVNARRPQLPPHSLYAVARETVERAIDTEDDEGDTDPSQWARCMVAQVSWRSPPRMVGLDVVERNVKAQVQRQRQGGRYSAGGRSDDGKI</sequence>
<dbReference type="Pfam" id="PF00106">
    <property type="entry name" value="adh_short"/>
    <property type="match status" value="2"/>
</dbReference>
<evidence type="ECO:0000256" key="2">
    <source>
        <dbReference type="ARBA" id="ARBA00022857"/>
    </source>
</evidence>
<organism evidence="5 6">
    <name type="scientific">Aspergillus pseudodeflectus</name>
    <dbReference type="NCBI Taxonomy" id="176178"/>
    <lineage>
        <taxon>Eukaryota</taxon>
        <taxon>Fungi</taxon>
        <taxon>Dikarya</taxon>
        <taxon>Ascomycota</taxon>
        <taxon>Pezizomycotina</taxon>
        <taxon>Eurotiomycetes</taxon>
        <taxon>Eurotiomycetidae</taxon>
        <taxon>Eurotiales</taxon>
        <taxon>Aspergillaceae</taxon>
        <taxon>Aspergillus</taxon>
        <taxon>Aspergillus subgen. Nidulantes</taxon>
    </lineage>
</organism>
<evidence type="ECO:0000313" key="5">
    <source>
        <dbReference type="EMBL" id="KAL2843616.1"/>
    </source>
</evidence>
<dbReference type="EMBL" id="JBFXLR010000045">
    <property type="protein sequence ID" value="KAL2843616.1"/>
    <property type="molecule type" value="Genomic_DNA"/>
</dbReference>
<dbReference type="Proteomes" id="UP001610444">
    <property type="component" value="Unassembled WGS sequence"/>
</dbReference>
<protein>
    <recommendedName>
        <fullName evidence="7">NAD(P)-binding protein</fullName>
    </recommendedName>
</protein>
<keyword evidence="2" id="KW-0521">NADP</keyword>
<proteinExistence type="inferred from homology"/>
<evidence type="ECO:0000256" key="4">
    <source>
        <dbReference type="SAM" id="MobiDB-lite"/>
    </source>
</evidence>
<feature type="region of interest" description="Disordered" evidence="4">
    <location>
        <begin position="240"/>
        <end position="260"/>
    </location>
</feature>
<dbReference type="PANTHER" id="PTHR44169:SF6">
    <property type="entry name" value="NADPH-DEPENDENT 1-ACYLDIHYDROXYACETONE PHOSPHATE REDUCTASE"/>
    <property type="match status" value="1"/>
</dbReference>
<comment type="similarity">
    <text evidence="1">Belongs to the short-chain dehydrogenases/reductases (SDR) family.</text>
</comment>
<evidence type="ECO:0000256" key="1">
    <source>
        <dbReference type="ARBA" id="ARBA00006484"/>
    </source>
</evidence>
<dbReference type="PANTHER" id="PTHR44169">
    <property type="entry name" value="NADPH-DEPENDENT 1-ACYLDIHYDROXYACETONE PHOSPHATE REDUCTASE"/>
    <property type="match status" value="1"/>
</dbReference>
<keyword evidence="6" id="KW-1185">Reference proteome</keyword>
<dbReference type="RefSeq" id="XP_070895741.1">
    <property type="nucleotide sequence ID" value="XM_071043342.1"/>
</dbReference>